<sequence length="69" mass="7643">MSYSNLIYASAGTRRRCRIRAERHWTLAATRASTARRKSHSGQTRYSDQNTEIHHGPAATTGTLAGNGR</sequence>
<protein>
    <submittedName>
        <fullName evidence="2">Uncharacterized protein</fullName>
    </submittedName>
</protein>
<organism evidence="2 3">
    <name type="scientific">Mesorhizobium plurifarium</name>
    <dbReference type="NCBI Taxonomy" id="69974"/>
    <lineage>
        <taxon>Bacteria</taxon>
        <taxon>Pseudomonadati</taxon>
        <taxon>Pseudomonadota</taxon>
        <taxon>Alphaproteobacteria</taxon>
        <taxon>Hyphomicrobiales</taxon>
        <taxon>Phyllobacteriaceae</taxon>
        <taxon>Mesorhizobium</taxon>
    </lineage>
</organism>
<evidence type="ECO:0000256" key="1">
    <source>
        <dbReference type="SAM" id="MobiDB-lite"/>
    </source>
</evidence>
<gene>
    <name evidence="2" type="ORF">MPL3365_220005</name>
</gene>
<dbReference type="AlphaFoldDB" id="A0A090GAN5"/>
<accession>A0A090GAN5</accession>
<feature type="compositionally biased region" description="Polar residues" evidence="1">
    <location>
        <begin position="41"/>
        <end position="50"/>
    </location>
</feature>
<evidence type="ECO:0000313" key="2">
    <source>
        <dbReference type="EMBL" id="CDX56005.1"/>
    </source>
</evidence>
<feature type="compositionally biased region" description="Polar residues" evidence="1">
    <location>
        <begin position="60"/>
        <end position="69"/>
    </location>
</feature>
<dbReference type="EMBL" id="CCNE01000015">
    <property type="protein sequence ID" value="CDX56005.1"/>
    <property type="molecule type" value="Genomic_DNA"/>
</dbReference>
<proteinExistence type="predicted"/>
<dbReference type="Proteomes" id="UP000046122">
    <property type="component" value="Unassembled WGS sequence"/>
</dbReference>
<reference evidence="2 3" key="1">
    <citation type="submission" date="2014-08" db="EMBL/GenBank/DDBJ databases">
        <authorList>
            <person name="Moulin Lionel"/>
        </authorList>
    </citation>
    <scope>NUCLEOTIDE SEQUENCE [LARGE SCALE GENOMIC DNA]</scope>
</reference>
<feature type="region of interest" description="Disordered" evidence="1">
    <location>
        <begin position="30"/>
        <end position="69"/>
    </location>
</feature>
<evidence type="ECO:0000313" key="3">
    <source>
        <dbReference type="Proteomes" id="UP000046122"/>
    </source>
</evidence>
<name>A0A090GAN5_MESPL</name>